<reference evidence="1" key="1">
    <citation type="submission" date="2014-11" db="EMBL/GenBank/DDBJ databases">
        <authorList>
            <person name="Amaro Gonzalez C."/>
        </authorList>
    </citation>
    <scope>NUCLEOTIDE SEQUENCE</scope>
</reference>
<protein>
    <submittedName>
        <fullName evidence="1">Uncharacterized protein</fullName>
    </submittedName>
</protein>
<dbReference type="AlphaFoldDB" id="A0A0E9STY8"/>
<evidence type="ECO:0000313" key="1">
    <source>
        <dbReference type="EMBL" id="JAH44008.1"/>
    </source>
</evidence>
<name>A0A0E9STY8_ANGAN</name>
<accession>A0A0E9STY8</accession>
<sequence>MALAHCMCIFKWKQKDTGPSNELTCSLCQVHVCFPPRELC</sequence>
<organism evidence="1">
    <name type="scientific">Anguilla anguilla</name>
    <name type="common">European freshwater eel</name>
    <name type="synonym">Muraena anguilla</name>
    <dbReference type="NCBI Taxonomy" id="7936"/>
    <lineage>
        <taxon>Eukaryota</taxon>
        <taxon>Metazoa</taxon>
        <taxon>Chordata</taxon>
        <taxon>Craniata</taxon>
        <taxon>Vertebrata</taxon>
        <taxon>Euteleostomi</taxon>
        <taxon>Actinopterygii</taxon>
        <taxon>Neopterygii</taxon>
        <taxon>Teleostei</taxon>
        <taxon>Anguilliformes</taxon>
        <taxon>Anguillidae</taxon>
        <taxon>Anguilla</taxon>
    </lineage>
</organism>
<reference evidence="1" key="2">
    <citation type="journal article" date="2015" name="Fish Shellfish Immunol.">
        <title>Early steps in the European eel (Anguilla anguilla)-Vibrio vulnificus interaction in the gills: Role of the RtxA13 toxin.</title>
        <authorList>
            <person name="Callol A."/>
            <person name="Pajuelo D."/>
            <person name="Ebbesson L."/>
            <person name="Teles M."/>
            <person name="MacKenzie S."/>
            <person name="Amaro C."/>
        </authorList>
    </citation>
    <scope>NUCLEOTIDE SEQUENCE</scope>
</reference>
<proteinExistence type="predicted"/>
<dbReference type="EMBL" id="GBXM01064569">
    <property type="protein sequence ID" value="JAH44008.1"/>
    <property type="molecule type" value="Transcribed_RNA"/>
</dbReference>